<dbReference type="RefSeq" id="WP_153846662.1">
    <property type="nucleotide sequence ID" value="NZ_CP058555.1"/>
</dbReference>
<dbReference type="EMBL" id="CP058555">
    <property type="protein sequence ID" value="QMV68716.1"/>
    <property type="molecule type" value="Genomic_DNA"/>
</dbReference>
<dbReference type="AlphaFoldDB" id="A0A7G5E3Z1"/>
<keyword evidence="1" id="KW-1133">Transmembrane helix</keyword>
<organism evidence="2 3">
    <name type="scientific">Sphingobacterium paramultivorum</name>
    <dbReference type="NCBI Taxonomy" id="2886510"/>
    <lineage>
        <taxon>Bacteria</taxon>
        <taxon>Pseudomonadati</taxon>
        <taxon>Bacteroidota</taxon>
        <taxon>Sphingobacteriia</taxon>
        <taxon>Sphingobacteriales</taxon>
        <taxon>Sphingobacteriaceae</taxon>
        <taxon>Sphingobacterium</taxon>
    </lineage>
</organism>
<feature type="transmembrane region" description="Helical" evidence="1">
    <location>
        <begin position="45"/>
        <end position="65"/>
    </location>
</feature>
<reference evidence="2 3" key="1">
    <citation type="journal article" date="2020" name="G3 (Bethesda)">
        <title>CeMbio - The Caenorhabditis elegans Microbiome Resource.</title>
        <authorList>
            <person name="Dirksen P."/>
            <person name="Assie A."/>
            <person name="Zimmermann J."/>
            <person name="Zhang F."/>
            <person name="Tietje A.M."/>
            <person name="Marsh S.A."/>
            <person name="Felix M.A."/>
            <person name="Shapira M."/>
            <person name="Kaleta C."/>
            <person name="Schulenburg H."/>
            <person name="Samuel B."/>
        </authorList>
    </citation>
    <scope>NUCLEOTIDE SEQUENCE [LARGE SCALE GENOMIC DNA]</scope>
    <source>
        <strain evidence="2 3">BIGb0170</strain>
    </source>
</reference>
<name>A0A7G5E3Z1_9SPHI</name>
<evidence type="ECO:0000313" key="2">
    <source>
        <dbReference type="EMBL" id="QMV68716.1"/>
    </source>
</evidence>
<keyword evidence="1" id="KW-0812">Transmembrane</keyword>
<evidence type="ECO:0000256" key="1">
    <source>
        <dbReference type="SAM" id="Phobius"/>
    </source>
</evidence>
<accession>A0A7G5E3Z1</accession>
<feature type="transmembrane region" description="Helical" evidence="1">
    <location>
        <begin position="20"/>
        <end position="39"/>
    </location>
</feature>
<keyword evidence="1" id="KW-0472">Membrane</keyword>
<evidence type="ECO:0000313" key="3">
    <source>
        <dbReference type="Proteomes" id="UP000515450"/>
    </source>
</evidence>
<protein>
    <submittedName>
        <fullName evidence="2">Uncharacterized protein</fullName>
    </submittedName>
</protein>
<sequence>MKNFERNGNEYKMKPQLGTYVPLVGIFSIMALVGFIKMPESSFKWWMLGIVVILMISLLRAYFIIDMDNREIRTRKGLLGKEVTIPLESLQGFSIHKLKQYGFITINVALIARYKDENGKEKKVQLAQSYFTKPINRIINDIDEIIAVHLAQQ</sequence>
<dbReference type="Proteomes" id="UP000515450">
    <property type="component" value="Chromosome"/>
</dbReference>
<keyword evidence="3" id="KW-1185">Reference proteome</keyword>
<proteinExistence type="predicted"/>
<gene>
    <name evidence="2" type="ORF">HS960_14115</name>
</gene>